<feature type="domain" description="Isochorismatase-like" evidence="2">
    <location>
        <begin position="22"/>
        <end position="183"/>
    </location>
</feature>
<proteinExistence type="predicted"/>
<protein>
    <submittedName>
        <fullName evidence="3">Cysteine hydrolase</fullName>
    </submittedName>
</protein>
<keyword evidence="4" id="KW-1185">Reference proteome</keyword>
<evidence type="ECO:0000313" key="4">
    <source>
        <dbReference type="Proteomes" id="UP000094570"/>
    </source>
</evidence>
<keyword evidence="1 3" id="KW-0378">Hydrolase</keyword>
<evidence type="ECO:0000259" key="2">
    <source>
        <dbReference type="Pfam" id="PF00857"/>
    </source>
</evidence>
<gene>
    <name evidence="3" type="ORF">A4H02_05375</name>
</gene>
<organism evidence="3 4">
    <name type="scientific">Fervidobacterium thailandense</name>
    <dbReference type="NCBI Taxonomy" id="1008305"/>
    <lineage>
        <taxon>Bacteria</taxon>
        <taxon>Thermotogati</taxon>
        <taxon>Thermotogota</taxon>
        <taxon>Thermotogae</taxon>
        <taxon>Thermotogales</taxon>
        <taxon>Fervidobacteriaceae</taxon>
        <taxon>Fervidobacterium</taxon>
    </lineage>
</organism>
<dbReference type="Pfam" id="PF00857">
    <property type="entry name" value="Isochorismatase"/>
    <property type="match status" value="1"/>
</dbReference>
<dbReference type="PANTHER" id="PTHR43540">
    <property type="entry name" value="PEROXYUREIDOACRYLATE/UREIDOACRYLATE AMIDOHYDROLASE-RELATED"/>
    <property type="match status" value="1"/>
</dbReference>
<name>A0A1E3G2E7_9BACT</name>
<dbReference type="SUPFAM" id="SSF52499">
    <property type="entry name" value="Isochorismatase-like hydrolases"/>
    <property type="match status" value="1"/>
</dbReference>
<dbReference type="EMBL" id="LWAF01000006">
    <property type="protein sequence ID" value="ODN30461.1"/>
    <property type="molecule type" value="Genomic_DNA"/>
</dbReference>
<dbReference type="AlphaFoldDB" id="A0A1E3G2E7"/>
<dbReference type="InterPro" id="IPR050272">
    <property type="entry name" value="Isochorismatase-like_hydrls"/>
</dbReference>
<dbReference type="Proteomes" id="UP000094570">
    <property type="component" value="Unassembled WGS sequence"/>
</dbReference>
<dbReference type="Gene3D" id="3.40.50.850">
    <property type="entry name" value="Isochorismatase-like"/>
    <property type="match status" value="1"/>
</dbReference>
<accession>A0A1E3G2E7</accession>
<dbReference type="PANTHER" id="PTHR43540:SF6">
    <property type="entry name" value="ISOCHORISMATASE-LIKE DOMAIN-CONTAINING PROTEIN"/>
    <property type="match status" value="1"/>
</dbReference>
<comment type="caution">
    <text evidence="3">The sequence shown here is derived from an EMBL/GenBank/DDBJ whole genome shotgun (WGS) entry which is preliminary data.</text>
</comment>
<dbReference type="CDD" id="cd00431">
    <property type="entry name" value="cysteine_hydrolases"/>
    <property type="match status" value="1"/>
</dbReference>
<dbReference type="GO" id="GO:0016787">
    <property type="term" value="F:hydrolase activity"/>
    <property type="evidence" value="ECO:0007669"/>
    <property type="project" value="UniProtKB-KW"/>
</dbReference>
<evidence type="ECO:0000313" key="3">
    <source>
        <dbReference type="EMBL" id="ODN30461.1"/>
    </source>
</evidence>
<reference evidence="4" key="1">
    <citation type="submission" date="2016-04" db="EMBL/GenBank/DDBJ databases">
        <title>The genome sequence project of a novel Fervidobacterium isolate from a hot spring in Thailand.</title>
        <authorList>
            <person name="Gonzalez J.M."/>
            <person name="Cuecas A."/>
            <person name="Kanoksilapatham W."/>
        </authorList>
    </citation>
    <scope>NUCLEOTIDE SEQUENCE [LARGE SCALE GENOMIC DNA]</scope>
    <source>
        <strain evidence="4">FC2004</strain>
    </source>
</reference>
<dbReference type="STRING" id="1008305.A4H02_05375"/>
<sequence length="198" mass="22828">MFYLERQKHPLRRDLLVDGKAVLLLIDVQSYFFNPNSPAYLRGVERVLLNIVRLLEVVKRANIPIIATIHSGGSDNMRRWWNNTVDEPWTTLAVDNKLVDYLVTKNTYDAFFSTNLDDLLKSLKSQVVLISGVMTHLCCETTARSAFVRGYDVVMIEDCLWDKDEWYHYASLRNLAHGFAVISNLGEIERLIQEVSSF</sequence>
<dbReference type="InterPro" id="IPR036380">
    <property type="entry name" value="Isochorismatase-like_sf"/>
</dbReference>
<evidence type="ECO:0000256" key="1">
    <source>
        <dbReference type="ARBA" id="ARBA00022801"/>
    </source>
</evidence>
<dbReference type="RefSeq" id="WP_069293144.1">
    <property type="nucleotide sequence ID" value="NZ_CP140110.1"/>
</dbReference>
<dbReference type="InterPro" id="IPR000868">
    <property type="entry name" value="Isochorismatase-like_dom"/>
</dbReference>